<dbReference type="GO" id="GO:0005506">
    <property type="term" value="F:iron ion binding"/>
    <property type="evidence" value="ECO:0007669"/>
    <property type="project" value="UniProtKB-ARBA"/>
</dbReference>
<dbReference type="InterPro" id="IPR008775">
    <property type="entry name" value="Phytyl_CoA_dOase-like"/>
</dbReference>
<evidence type="ECO:0000256" key="9">
    <source>
        <dbReference type="ARBA" id="ARBA00049228"/>
    </source>
</evidence>
<keyword evidence="8" id="KW-0408">Iron</keyword>
<organism evidence="11 12">
    <name type="scientific">Pseudonocardia ammonioxydans</name>
    <dbReference type="NCBI Taxonomy" id="260086"/>
    <lineage>
        <taxon>Bacteria</taxon>
        <taxon>Bacillati</taxon>
        <taxon>Actinomycetota</taxon>
        <taxon>Actinomycetes</taxon>
        <taxon>Pseudonocardiales</taxon>
        <taxon>Pseudonocardiaceae</taxon>
        <taxon>Pseudonocardia</taxon>
    </lineage>
</organism>
<evidence type="ECO:0000256" key="7">
    <source>
        <dbReference type="ARBA" id="ARBA00023002"/>
    </source>
</evidence>
<dbReference type="STRING" id="260086.SAMN05216207_1001390"/>
<evidence type="ECO:0000256" key="5">
    <source>
        <dbReference type="ARBA" id="ARBA00022723"/>
    </source>
</evidence>
<evidence type="ECO:0000313" key="11">
    <source>
        <dbReference type="EMBL" id="SFM62723.1"/>
    </source>
</evidence>
<dbReference type="EMBL" id="FOUY01000001">
    <property type="protein sequence ID" value="SFM62723.1"/>
    <property type="molecule type" value="Genomic_DNA"/>
</dbReference>
<dbReference type="AlphaFoldDB" id="A0A1I4SEK9"/>
<evidence type="ECO:0000313" key="12">
    <source>
        <dbReference type="Proteomes" id="UP000199614"/>
    </source>
</evidence>
<proteinExistence type="inferred from homology"/>
<evidence type="ECO:0000256" key="4">
    <source>
        <dbReference type="ARBA" id="ARBA00011738"/>
    </source>
</evidence>
<comment type="catalytic activity">
    <reaction evidence="9">
        <text>L-ectoine + 2-oxoglutarate + O2 = 5-hydroxyectoine + succinate + CO2</text>
        <dbReference type="Rhea" id="RHEA:45740"/>
        <dbReference type="ChEBI" id="CHEBI:15379"/>
        <dbReference type="ChEBI" id="CHEBI:16526"/>
        <dbReference type="ChEBI" id="CHEBI:16810"/>
        <dbReference type="ChEBI" id="CHEBI:30031"/>
        <dbReference type="ChEBI" id="CHEBI:58515"/>
        <dbReference type="ChEBI" id="CHEBI:85413"/>
        <dbReference type="EC" id="1.14.11.55"/>
    </reaction>
</comment>
<evidence type="ECO:0000256" key="6">
    <source>
        <dbReference type="ARBA" id="ARBA00022964"/>
    </source>
</evidence>
<comment type="function">
    <text evidence="2">Involved in the biosynthesis of 5-hydroxyectoine, called compatible solute, which helps organisms to survive extreme osmotic stress by acting as a highly soluble organic osmolyte. Catalyzes the 2-oxoglutarate-dependent selective hydroxylation of L-ectoine to yield (4S,5S)-5-hydroxyectoine.</text>
</comment>
<keyword evidence="12" id="KW-1185">Reference proteome</keyword>
<evidence type="ECO:0000256" key="2">
    <source>
        <dbReference type="ARBA" id="ARBA00004063"/>
    </source>
</evidence>
<evidence type="ECO:0000256" key="1">
    <source>
        <dbReference type="ARBA" id="ARBA00001954"/>
    </source>
</evidence>
<keyword evidence="6" id="KW-0223">Dioxygenase</keyword>
<evidence type="ECO:0000256" key="3">
    <source>
        <dbReference type="ARBA" id="ARBA00007851"/>
    </source>
</evidence>
<dbReference type="PANTHER" id="PTHR20883">
    <property type="entry name" value="PHYTANOYL-COA DIOXYGENASE DOMAIN CONTAINING 1"/>
    <property type="match status" value="1"/>
</dbReference>
<reference evidence="11 12" key="1">
    <citation type="submission" date="2016-10" db="EMBL/GenBank/DDBJ databases">
        <authorList>
            <person name="de Groot N.N."/>
        </authorList>
    </citation>
    <scope>NUCLEOTIDE SEQUENCE [LARGE SCALE GENOMIC DNA]</scope>
    <source>
        <strain evidence="11 12">CGMCC 4.1877</strain>
    </source>
</reference>
<comment type="subunit">
    <text evidence="4">Homodimer.</text>
</comment>
<dbReference type="Gene3D" id="2.60.120.620">
    <property type="entry name" value="q2cbj1_9rhob like domain"/>
    <property type="match status" value="1"/>
</dbReference>
<name>A0A1I4SEK9_PSUAM</name>
<dbReference type="NCBIfam" id="TIGR02408">
    <property type="entry name" value="ectoine_ThpD"/>
    <property type="match status" value="1"/>
</dbReference>
<dbReference type="GO" id="GO:0016706">
    <property type="term" value="F:2-oxoglutarate-dependent dioxygenase activity"/>
    <property type="evidence" value="ECO:0007669"/>
    <property type="project" value="InterPro"/>
</dbReference>
<dbReference type="SUPFAM" id="SSF51197">
    <property type="entry name" value="Clavaminate synthase-like"/>
    <property type="match status" value="1"/>
</dbReference>
<dbReference type="InterPro" id="IPR012774">
    <property type="entry name" value="EctD"/>
</dbReference>
<dbReference type="PANTHER" id="PTHR20883:SF48">
    <property type="entry name" value="ECTOINE DIOXYGENASE"/>
    <property type="match status" value="1"/>
</dbReference>
<comment type="similarity">
    <text evidence="3">Belongs to the PhyH family. EctD subfamily.</text>
</comment>
<evidence type="ECO:0000256" key="8">
    <source>
        <dbReference type="ARBA" id="ARBA00023004"/>
    </source>
</evidence>
<keyword evidence="7" id="KW-0560">Oxidoreductase</keyword>
<dbReference type="EC" id="1.14.11.55" evidence="10"/>
<evidence type="ECO:0000256" key="10">
    <source>
        <dbReference type="NCBIfam" id="TIGR02408"/>
    </source>
</evidence>
<protein>
    <recommendedName>
        <fullName evidence="10">Ectoine hydroxylase</fullName>
        <ecNumber evidence="10">1.14.11.55</ecNumber>
    </recommendedName>
</protein>
<accession>A0A1I4SEK9</accession>
<comment type="cofactor">
    <cofactor evidence="1">
        <name>Fe(2+)</name>
        <dbReference type="ChEBI" id="CHEBI:29033"/>
    </cofactor>
</comment>
<gene>
    <name evidence="11" type="ORF">SAMN05216207_1001390</name>
</gene>
<dbReference type="Proteomes" id="UP000199614">
    <property type="component" value="Unassembled WGS sequence"/>
</dbReference>
<dbReference type="RefSeq" id="WP_093336172.1">
    <property type="nucleotide sequence ID" value="NZ_FOUY01000001.1"/>
</dbReference>
<sequence length="308" mass="33916">MTAVAGTTDLDQFVRTGDRYPTRVSNTPAFIDRAEPTVWGDRSSTGMCGAQELDAHERDGFVQVPRLLTPDEVAGYQAELDRLANDPAVRADQRCVIEKSSEEVRSIFEVHRISEAIGRLVRDERMLSRARQILGSDVYVHQSRINYKPGLGGGGFYWHSDFETWHAEDGMPGPRAVSCSISLTDNHPFNGCLMIMPGSHRTFVSCVGETPEDNHLSSLKEQEIGTPDPDSISKLAERHGIAMMTGDAGGATFFDSNCMHGSGDNITPYPRSNIFLVFNSVENTCVEPFSAPKPRPAHVGSRDFTPVR</sequence>
<dbReference type="Pfam" id="PF05721">
    <property type="entry name" value="PhyH"/>
    <property type="match status" value="1"/>
</dbReference>
<keyword evidence="5" id="KW-0479">Metal-binding</keyword>
<dbReference type="OrthoDB" id="2573519at2"/>